<dbReference type="PROSITE" id="PS50110">
    <property type="entry name" value="RESPONSE_REGULATORY"/>
    <property type="match status" value="1"/>
</dbReference>
<evidence type="ECO:0000259" key="12">
    <source>
        <dbReference type="PROSITE" id="PS51755"/>
    </source>
</evidence>
<evidence type="ECO:0000256" key="2">
    <source>
        <dbReference type="ARBA" id="ARBA00022490"/>
    </source>
</evidence>
<dbReference type="GO" id="GO:0000156">
    <property type="term" value="F:phosphorelay response regulator activity"/>
    <property type="evidence" value="ECO:0007669"/>
    <property type="project" value="TreeGrafter"/>
</dbReference>
<dbReference type="GO" id="GO:0032993">
    <property type="term" value="C:protein-DNA complex"/>
    <property type="evidence" value="ECO:0007669"/>
    <property type="project" value="TreeGrafter"/>
</dbReference>
<reference evidence="13 14" key="1">
    <citation type="submission" date="2018-01" db="EMBL/GenBank/DDBJ databases">
        <authorList>
            <person name="Clerissi C."/>
        </authorList>
    </citation>
    <scope>NUCLEOTIDE SEQUENCE [LARGE SCALE GENOMIC DNA]</scope>
    <source>
        <strain evidence="13">Cupriavidus taiwanensis SWF 66322</strain>
        <plasmid evidence="14">cbm2636_mp</plasmid>
    </source>
</reference>
<evidence type="ECO:0000256" key="4">
    <source>
        <dbReference type="ARBA" id="ARBA00023012"/>
    </source>
</evidence>
<dbReference type="FunFam" id="3.40.50.2300:FF:000001">
    <property type="entry name" value="DNA-binding response regulator PhoB"/>
    <property type="match status" value="1"/>
</dbReference>
<dbReference type="InterPro" id="IPR036388">
    <property type="entry name" value="WH-like_DNA-bd_sf"/>
</dbReference>
<dbReference type="Proteomes" id="UP000254259">
    <property type="component" value="Plasmid CBM2636_mp"/>
</dbReference>
<keyword evidence="6 9" id="KW-0238">DNA-binding</keyword>
<dbReference type="InterPro" id="IPR039420">
    <property type="entry name" value="WalR-like"/>
</dbReference>
<dbReference type="AlphaFoldDB" id="A0A9Q7XUP9"/>
<protein>
    <submittedName>
        <fullName evidence="13">Transcriptional regulatory protein OmpR</fullName>
    </submittedName>
</protein>
<dbReference type="PROSITE" id="PS51755">
    <property type="entry name" value="OMPR_PHOB"/>
    <property type="match status" value="1"/>
</dbReference>
<feature type="modified residue" description="4-aspartylphosphate" evidence="8">
    <location>
        <position position="85"/>
    </location>
</feature>
<evidence type="ECO:0000256" key="8">
    <source>
        <dbReference type="PROSITE-ProRule" id="PRU00169"/>
    </source>
</evidence>
<dbReference type="PANTHER" id="PTHR48111:SF4">
    <property type="entry name" value="DNA-BINDING DUAL TRANSCRIPTIONAL REGULATOR OMPR"/>
    <property type="match status" value="1"/>
</dbReference>
<evidence type="ECO:0000313" key="14">
    <source>
        <dbReference type="Proteomes" id="UP000254259"/>
    </source>
</evidence>
<name>A0A9Q7XUP9_9BURK</name>
<dbReference type="EMBL" id="LT984814">
    <property type="protein sequence ID" value="SPD67737.1"/>
    <property type="molecule type" value="Genomic_DNA"/>
</dbReference>
<evidence type="ECO:0000256" key="1">
    <source>
        <dbReference type="ARBA" id="ARBA00004496"/>
    </source>
</evidence>
<evidence type="ECO:0000256" key="5">
    <source>
        <dbReference type="ARBA" id="ARBA00023015"/>
    </source>
</evidence>
<dbReference type="InterPro" id="IPR016032">
    <property type="entry name" value="Sig_transdc_resp-reg_C-effctor"/>
</dbReference>
<dbReference type="SUPFAM" id="SSF46894">
    <property type="entry name" value="C-terminal effector domain of the bipartite response regulators"/>
    <property type="match status" value="1"/>
</dbReference>
<dbReference type="Gene3D" id="1.10.10.10">
    <property type="entry name" value="Winged helix-like DNA-binding domain superfamily/Winged helix DNA-binding domain"/>
    <property type="match status" value="1"/>
</dbReference>
<dbReference type="Pfam" id="PF00486">
    <property type="entry name" value="Trans_reg_C"/>
    <property type="match status" value="1"/>
</dbReference>
<evidence type="ECO:0000256" key="7">
    <source>
        <dbReference type="ARBA" id="ARBA00023163"/>
    </source>
</evidence>
<keyword evidence="3 8" id="KW-0597">Phosphoprotein</keyword>
<evidence type="ECO:0000313" key="13">
    <source>
        <dbReference type="EMBL" id="SPD67737.1"/>
    </source>
</evidence>
<feature type="region of interest" description="Disordered" evidence="10">
    <location>
        <begin position="1"/>
        <end position="26"/>
    </location>
</feature>
<dbReference type="InterPro" id="IPR001867">
    <property type="entry name" value="OmpR/PhoB-type_DNA-bd"/>
</dbReference>
<dbReference type="Gene3D" id="3.40.50.2300">
    <property type="match status" value="1"/>
</dbReference>
<dbReference type="SMART" id="SM00862">
    <property type="entry name" value="Trans_reg_C"/>
    <property type="match status" value="1"/>
</dbReference>
<feature type="DNA-binding region" description="OmpR/PhoB-type" evidence="9">
    <location>
        <begin position="167"/>
        <end position="267"/>
    </location>
</feature>
<organism evidence="13 14">
    <name type="scientific">Cupriavidus taiwanensis</name>
    <dbReference type="NCBI Taxonomy" id="164546"/>
    <lineage>
        <taxon>Bacteria</taxon>
        <taxon>Pseudomonadati</taxon>
        <taxon>Pseudomonadota</taxon>
        <taxon>Betaproteobacteria</taxon>
        <taxon>Burkholderiales</taxon>
        <taxon>Burkholderiaceae</taxon>
        <taxon>Cupriavidus</taxon>
    </lineage>
</organism>
<dbReference type="InterPro" id="IPR011006">
    <property type="entry name" value="CheY-like_superfamily"/>
</dbReference>
<keyword evidence="7" id="KW-0804">Transcription</keyword>
<feature type="domain" description="OmpR/PhoB-type" evidence="12">
    <location>
        <begin position="167"/>
        <end position="267"/>
    </location>
</feature>
<dbReference type="Gene3D" id="6.10.250.690">
    <property type="match status" value="1"/>
</dbReference>
<dbReference type="InterPro" id="IPR001789">
    <property type="entry name" value="Sig_transdc_resp-reg_receiver"/>
</dbReference>
<keyword evidence="4" id="KW-0902">Two-component regulatory system</keyword>
<dbReference type="CDD" id="cd00383">
    <property type="entry name" value="trans_reg_C"/>
    <property type="match status" value="1"/>
</dbReference>
<dbReference type="GO" id="GO:0000976">
    <property type="term" value="F:transcription cis-regulatory region binding"/>
    <property type="evidence" value="ECO:0007669"/>
    <property type="project" value="TreeGrafter"/>
</dbReference>
<dbReference type="GO" id="GO:0005829">
    <property type="term" value="C:cytosol"/>
    <property type="evidence" value="ECO:0007669"/>
    <property type="project" value="TreeGrafter"/>
</dbReference>
<accession>A0A9Q7XUP9</accession>
<geneLocation type="plasmid" evidence="14">
    <name>cbm2636_mp</name>
</geneLocation>
<proteinExistence type="predicted"/>
<evidence type="ECO:0000256" key="3">
    <source>
        <dbReference type="ARBA" id="ARBA00022553"/>
    </source>
</evidence>
<dbReference type="SUPFAM" id="SSF52172">
    <property type="entry name" value="CheY-like"/>
    <property type="match status" value="1"/>
</dbReference>
<keyword evidence="5" id="KW-0805">Transcription regulation</keyword>
<comment type="subcellular location">
    <subcellularLocation>
        <location evidence="1">Cytoplasm</location>
    </subcellularLocation>
</comment>
<dbReference type="FunFam" id="1.10.10.10:FF:000099">
    <property type="entry name" value="Two-component system response regulator TorR"/>
    <property type="match status" value="1"/>
</dbReference>
<evidence type="ECO:0000256" key="6">
    <source>
        <dbReference type="ARBA" id="ARBA00023125"/>
    </source>
</evidence>
<keyword evidence="2" id="KW-0963">Cytoplasm</keyword>
<dbReference type="Pfam" id="PF00072">
    <property type="entry name" value="Response_reg"/>
    <property type="match status" value="1"/>
</dbReference>
<sequence length="276" mass="30789">MAAPGQATAIPGSAGRTAFSFSPSSIPGPAMTPQDHILIVDDDREIRELVAAYLERSGMRVSLAANGREMRAALDKGSVDLVVLDLMLPGEDGLALCRDLRAGERRNLPVLMLTARNEEADRILGLEMGADDYLVKPFAARELLARIRSVLRRTRMLPPNLQVTEAASVLAFGPWRLDTNARHLIDEQDVIVALSGAEYRLLRVFVDHPQRVLTRDQLLNLTQGRDAELFERSIDLLVSRLRQRLRDDAREPRYIKTVRNGGYVFSAAVEIRQERA</sequence>
<dbReference type="SMART" id="SM00448">
    <property type="entry name" value="REC"/>
    <property type="match status" value="1"/>
</dbReference>
<evidence type="ECO:0000256" key="10">
    <source>
        <dbReference type="SAM" id="MobiDB-lite"/>
    </source>
</evidence>
<feature type="domain" description="Response regulatory" evidence="11">
    <location>
        <begin position="36"/>
        <end position="151"/>
    </location>
</feature>
<evidence type="ECO:0000256" key="9">
    <source>
        <dbReference type="PROSITE-ProRule" id="PRU01091"/>
    </source>
</evidence>
<gene>
    <name evidence="13" type="primary">ompR</name>
    <name evidence="13" type="ORF">CBM2636_MP20587</name>
</gene>
<dbReference type="PANTHER" id="PTHR48111">
    <property type="entry name" value="REGULATOR OF RPOS"/>
    <property type="match status" value="1"/>
</dbReference>
<keyword evidence="13" id="KW-0614">Plasmid</keyword>
<evidence type="ECO:0000259" key="11">
    <source>
        <dbReference type="PROSITE" id="PS50110"/>
    </source>
</evidence>
<dbReference type="GO" id="GO:0006355">
    <property type="term" value="P:regulation of DNA-templated transcription"/>
    <property type="evidence" value="ECO:0007669"/>
    <property type="project" value="InterPro"/>
</dbReference>
<dbReference type="CDD" id="cd17574">
    <property type="entry name" value="REC_OmpR"/>
    <property type="match status" value="1"/>
</dbReference>